<dbReference type="Proteomes" id="UP000824540">
    <property type="component" value="Unassembled WGS sequence"/>
</dbReference>
<dbReference type="GO" id="GO:0050772">
    <property type="term" value="P:positive regulation of axonogenesis"/>
    <property type="evidence" value="ECO:0007669"/>
    <property type="project" value="TreeGrafter"/>
</dbReference>
<dbReference type="PANTHER" id="PTHR28593">
    <property type="entry name" value="METEORIN-LIKE PROTEIN"/>
    <property type="match status" value="1"/>
</dbReference>
<keyword evidence="3" id="KW-0964">Secreted</keyword>
<feature type="non-terminal residue" evidence="7">
    <location>
        <position position="1"/>
    </location>
</feature>
<evidence type="ECO:0000256" key="1">
    <source>
        <dbReference type="ARBA" id="ARBA00004613"/>
    </source>
</evidence>
<evidence type="ECO:0000256" key="5">
    <source>
        <dbReference type="ARBA" id="ARBA00023157"/>
    </source>
</evidence>
<sequence length="559" mass="61745">MPCSGLSQQPGSVEQISLHCAEGSLEWLYPKGALRLTLSPRLPSTAVGPGGSGHSGSGHITACVKPSESFHGAQLYLERDGILELLVGDRPESQRPLRVRCFSQQPGERVALFLQATPHQDISRRIAAFRYELRGDWNARLSLDSDPVTNEDFLCYTNAPLIMLNRDTGLQWEKLFLAVHRPIGKGGERRFSAVSLDAQDHSSGRSCAERMGFLWRGGGRQTKAHCPEMMISVSAFVSLSEPLLDRLSTGACRPCNDTEILMAVCTSDFVPEVKQQYFILTIPEAHPRMVRGNIRSVVDNEDLQASVIKVSATRVFRQKYALFSGAGRLTKMGEIRTLLECGVRNGAGSFLFTGRVHFGEAWLGCAPRYKDFQRAYSLAKEARQIPSQIRGTSGSDQHQSSPPPCPLQEEKKFKVTRNPTVSTLLLFFQWYCQSRLCAIVFFLKVGLRTSVWQALTHCAQSRLRWWQDRALACPSASSPGPALALNKQDKARQQGQSVDGKREVLPPAGPLFVLWGGKPRPLAADELGAALELTGEVKATHSELGESAFTWTCYPSEEL</sequence>
<comment type="caution">
    <text evidence="7">The sequence shown here is derived from an EMBL/GenBank/DDBJ whole genome shotgun (WGS) entry which is preliminary data.</text>
</comment>
<name>A0A8T2PFE1_9TELE</name>
<evidence type="ECO:0000313" key="8">
    <source>
        <dbReference type="Proteomes" id="UP000824540"/>
    </source>
</evidence>
<protein>
    <recommendedName>
        <fullName evidence="9">Meteorin-like protein</fullName>
    </recommendedName>
</protein>
<evidence type="ECO:0000313" key="7">
    <source>
        <dbReference type="EMBL" id="KAG9349901.1"/>
    </source>
</evidence>
<gene>
    <name evidence="7" type="ORF">JZ751_026254</name>
</gene>
<evidence type="ECO:0000256" key="3">
    <source>
        <dbReference type="ARBA" id="ARBA00022525"/>
    </source>
</evidence>
<keyword evidence="4" id="KW-0732">Signal</keyword>
<dbReference type="OrthoDB" id="6092325at2759"/>
<evidence type="ECO:0000256" key="2">
    <source>
        <dbReference type="ARBA" id="ARBA00005669"/>
    </source>
</evidence>
<feature type="region of interest" description="Disordered" evidence="6">
    <location>
        <begin position="388"/>
        <end position="408"/>
    </location>
</feature>
<keyword evidence="8" id="KW-1185">Reference proteome</keyword>
<dbReference type="AlphaFoldDB" id="A0A8T2PFE1"/>
<proteinExistence type="inferred from homology"/>
<comment type="subcellular location">
    <subcellularLocation>
        <location evidence="1">Secreted</location>
    </subcellularLocation>
</comment>
<dbReference type="InterPro" id="IPR051998">
    <property type="entry name" value="Meteorin-like"/>
</dbReference>
<evidence type="ECO:0000256" key="6">
    <source>
        <dbReference type="SAM" id="MobiDB-lite"/>
    </source>
</evidence>
<dbReference type="GO" id="GO:0005615">
    <property type="term" value="C:extracellular space"/>
    <property type="evidence" value="ECO:0007669"/>
    <property type="project" value="TreeGrafter"/>
</dbReference>
<dbReference type="PANTHER" id="PTHR28593:SF2">
    <property type="entry name" value="METEORIN"/>
    <property type="match status" value="1"/>
</dbReference>
<comment type="similarity">
    <text evidence="2">Belongs to the meteorin family.</text>
</comment>
<dbReference type="EMBL" id="JAFBMS010000008">
    <property type="protein sequence ID" value="KAG9349901.1"/>
    <property type="molecule type" value="Genomic_DNA"/>
</dbReference>
<accession>A0A8T2PFE1</accession>
<feature type="compositionally biased region" description="Polar residues" evidence="6">
    <location>
        <begin position="388"/>
        <end position="400"/>
    </location>
</feature>
<evidence type="ECO:0000256" key="4">
    <source>
        <dbReference type="ARBA" id="ARBA00022729"/>
    </source>
</evidence>
<dbReference type="GO" id="GO:0010001">
    <property type="term" value="P:glial cell differentiation"/>
    <property type="evidence" value="ECO:0007669"/>
    <property type="project" value="TreeGrafter"/>
</dbReference>
<evidence type="ECO:0008006" key="9">
    <source>
        <dbReference type="Google" id="ProtNLM"/>
    </source>
</evidence>
<dbReference type="GO" id="GO:0005179">
    <property type="term" value="F:hormone activity"/>
    <property type="evidence" value="ECO:0007669"/>
    <property type="project" value="TreeGrafter"/>
</dbReference>
<keyword evidence="5" id="KW-1015">Disulfide bond</keyword>
<reference evidence="7" key="1">
    <citation type="thesis" date="2021" institute="BYU ScholarsArchive" country="Provo, UT, USA">
        <title>Applications of and Algorithms for Genome Assembly and Genomic Analyses with an Emphasis on Marine Teleosts.</title>
        <authorList>
            <person name="Pickett B.D."/>
        </authorList>
    </citation>
    <scope>NUCLEOTIDE SEQUENCE</scope>
    <source>
        <strain evidence="7">HI-2016</strain>
    </source>
</reference>
<organism evidence="7 8">
    <name type="scientific">Albula glossodonta</name>
    <name type="common">roundjaw bonefish</name>
    <dbReference type="NCBI Taxonomy" id="121402"/>
    <lineage>
        <taxon>Eukaryota</taxon>
        <taxon>Metazoa</taxon>
        <taxon>Chordata</taxon>
        <taxon>Craniata</taxon>
        <taxon>Vertebrata</taxon>
        <taxon>Euteleostomi</taxon>
        <taxon>Actinopterygii</taxon>
        <taxon>Neopterygii</taxon>
        <taxon>Teleostei</taxon>
        <taxon>Albuliformes</taxon>
        <taxon>Albulidae</taxon>
        <taxon>Albula</taxon>
    </lineage>
</organism>